<dbReference type="Ensembl" id="ENSDCDT00010015039.1">
    <property type="protein sequence ID" value="ENSDCDP00010014267.1"/>
    <property type="gene ID" value="ENSDCDG00010006543.1"/>
</dbReference>
<keyword evidence="7" id="KW-0576">Peroxisome</keyword>
<proteinExistence type="inferred from homology"/>
<dbReference type="GO" id="GO:0006533">
    <property type="term" value="P:L-aspartate catabolic process"/>
    <property type="evidence" value="ECO:0007669"/>
    <property type="project" value="TreeGrafter"/>
</dbReference>
<evidence type="ECO:0000256" key="6">
    <source>
        <dbReference type="ARBA" id="ARBA00023002"/>
    </source>
</evidence>
<evidence type="ECO:0000256" key="3">
    <source>
        <dbReference type="ARBA" id="ARBA00006730"/>
    </source>
</evidence>
<dbReference type="GO" id="GO:0071949">
    <property type="term" value="F:FAD binding"/>
    <property type="evidence" value="ECO:0007669"/>
    <property type="project" value="InterPro"/>
</dbReference>
<evidence type="ECO:0000256" key="11">
    <source>
        <dbReference type="ARBA" id="ARBA00047522"/>
    </source>
</evidence>
<evidence type="ECO:0000256" key="8">
    <source>
        <dbReference type="ARBA" id="ARBA00044520"/>
    </source>
</evidence>
<feature type="binding site" evidence="13">
    <location>
        <begin position="78"/>
        <end position="79"/>
    </location>
    <ligand>
        <name>FAD</name>
        <dbReference type="ChEBI" id="CHEBI:57692"/>
    </ligand>
</feature>
<feature type="binding site" evidence="13">
    <location>
        <position position="313"/>
    </location>
    <ligand>
        <name>D-serine</name>
        <dbReference type="ChEBI" id="CHEBI:35247"/>
    </ligand>
</feature>
<dbReference type="InterPro" id="IPR006181">
    <property type="entry name" value="D-amino_acid_oxidase_CS"/>
</dbReference>
<dbReference type="GO" id="GO:0005782">
    <property type="term" value="C:peroxisomal matrix"/>
    <property type="evidence" value="ECO:0007669"/>
    <property type="project" value="UniProtKB-SubCell"/>
</dbReference>
<feature type="binding site" evidence="13">
    <location>
        <position position="258"/>
    </location>
    <ligand>
        <name>D-dopa</name>
        <dbReference type="ChEBI" id="CHEBI:149689"/>
    </ligand>
</feature>
<evidence type="ECO:0000313" key="16">
    <source>
        <dbReference type="Proteomes" id="UP000694580"/>
    </source>
</evidence>
<dbReference type="EC" id="1.4.3.1" evidence="8"/>
<dbReference type="Gene3D" id="3.40.50.720">
    <property type="entry name" value="NAD(P)-binding Rossmann-like Domain"/>
    <property type="match status" value="1"/>
</dbReference>
<evidence type="ECO:0000256" key="2">
    <source>
        <dbReference type="ARBA" id="ARBA00004253"/>
    </source>
</evidence>
<evidence type="ECO:0000259" key="14">
    <source>
        <dbReference type="Pfam" id="PF01266"/>
    </source>
</evidence>
<evidence type="ECO:0000256" key="5">
    <source>
        <dbReference type="ARBA" id="ARBA00022827"/>
    </source>
</evidence>
<evidence type="ECO:0000256" key="13">
    <source>
        <dbReference type="PIRSR" id="PIRSR000189-1"/>
    </source>
</evidence>
<dbReference type="InterPro" id="IPR006076">
    <property type="entry name" value="FAD-dep_OxRdtase"/>
</dbReference>
<dbReference type="InterPro" id="IPR023209">
    <property type="entry name" value="DAO"/>
</dbReference>
<evidence type="ECO:0000256" key="4">
    <source>
        <dbReference type="ARBA" id="ARBA00022630"/>
    </source>
</evidence>
<accession>A0AAY4AZT5</accession>
<dbReference type="PIRSF" id="PIRSF000189">
    <property type="entry name" value="D-aa_oxidase"/>
    <property type="match status" value="1"/>
</dbReference>
<dbReference type="SUPFAM" id="SSF51971">
    <property type="entry name" value="Nucleotide-binding domain"/>
    <property type="match status" value="1"/>
</dbReference>
<sequence length="373" mass="41274">MSGSGPHKTTIREATCRVKYDMTGPDAGQIHFVTAMAPVKVVVVGAGVIGLSTAVCLAENLPNCSVTIVSQHLSPNTTSDGAAGILITTEFPDVPVDRQLRWFKDTFDHLLAIAESSEAGKAGVFLSTGCQIFKEVPRDKKPYWSDVVLGFRTLTERELKRFPHHKFGHAFTTLKCECMSYLPWLEKRFRNAGGMIIQEKVTDLRSLASHFDIVINCSGLGCCSFLEDVDVEPIRGQVVHLHAPWVKNFIRDADGKTYIYPGMNSVILGGTRQVGDWRLEVDEVDRQGILARCCSLEPSLRGGHILREWVGLRPGRRSPRVEKEQIQLQDGRKVPVIHNYGHGGNGVTLSWGTALNVLRLVSQCIQHPPISRL</sequence>
<reference evidence="15" key="2">
    <citation type="submission" date="2025-08" db="UniProtKB">
        <authorList>
            <consortium name="Ensembl"/>
        </authorList>
    </citation>
    <scope>IDENTIFICATION</scope>
</reference>
<keyword evidence="6" id="KW-0560">Oxidoreductase</keyword>
<dbReference type="Gene3D" id="3.30.9.10">
    <property type="entry name" value="D-Amino Acid Oxidase, subunit A, domain 2"/>
    <property type="match status" value="1"/>
</dbReference>
<dbReference type="Pfam" id="PF01266">
    <property type="entry name" value="DAO"/>
    <property type="match status" value="1"/>
</dbReference>
<comment type="cofactor">
    <cofactor evidence="1 13">
        <name>FAD</name>
        <dbReference type="ChEBI" id="CHEBI:57692"/>
    </cofactor>
</comment>
<evidence type="ECO:0000256" key="9">
    <source>
        <dbReference type="ARBA" id="ARBA00044541"/>
    </source>
</evidence>
<comment type="subcellular location">
    <subcellularLocation>
        <location evidence="2">Peroxisome matrix</location>
    </subcellularLocation>
</comment>
<evidence type="ECO:0000256" key="1">
    <source>
        <dbReference type="ARBA" id="ARBA00001974"/>
    </source>
</evidence>
<comment type="catalytic activity">
    <reaction evidence="12">
        <text>D-glutamate + O2 + H2O = 2-oxoglutarate + H2O2 + NH4(+)</text>
        <dbReference type="Rhea" id="RHEA:10028"/>
        <dbReference type="ChEBI" id="CHEBI:15377"/>
        <dbReference type="ChEBI" id="CHEBI:15379"/>
        <dbReference type="ChEBI" id="CHEBI:16240"/>
        <dbReference type="ChEBI" id="CHEBI:16810"/>
        <dbReference type="ChEBI" id="CHEBI:28938"/>
        <dbReference type="ChEBI" id="CHEBI:29986"/>
    </reaction>
    <physiologicalReaction direction="left-to-right" evidence="12">
        <dbReference type="Rhea" id="RHEA:10029"/>
    </physiologicalReaction>
</comment>
<dbReference type="RefSeq" id="XP_028855403.1">
    <property type="nucleotide sequence ID" value="XM_028999570.1"/>
</dbReference>
<dbReference type="GeneTree" id="ENSGT00390000018635"/>
<dbReference type="SUPFAM" id="SSF54373">
    <property type="entry name" value="FAD-linked reductases, C-terminal domain"/>
    <property type="match status" value="1"/>
</dbReference>
<feature type="domain" description="FAD dependent oxidoreductase" evidence="14">
    <location>
        <begin position="40"/>
        <end position="354"/>
    </location>
</feature>
<gene>
    <name evidence="15" type="primary">ddo</name>
</gene>
<dbReference type="GO" id="GO:0019478">
    <property type="term" value="P:D-amino acid catabolic process"/>
    <property type="evidence" value="ECO:0007669"/>
    <property type="project" value="UniProtKB-ARBA"/>
</dbReference>
<feature type="binding site" evidence="13">
    <location>
        <position position="201"/>
    </location>
    <ligand>
        <name>FAD</name>
        <dbReference type="ChEBI" id="CHEBI:57692"/>
    </ligand>
</feature>
<dbReference type="PANTHER" id="PTHR11530:SF11">
    <property type="entry name" value="D-ASPARTATE OXIDASE"/>
    <property type="match status" value="1"/>
</dbReference>
<reference evidence="15 16" key="1">
    <citation type="submission" date="2020-06" db="EMBL/GenBank/DDBJ databases">
        <authorList>
            <consortium name="Wellcome Sanger Institute Data Sharing"/>
        </authorList>
    </citation>
    <scope>NUCLEOTIDE SEQUENCE [LARGE SCALE GENOMIC DNA]</scope>
</reference>
<dbReference type="GeneID" id="114801381"/>
<evidence type="ECO:0000256" key="10">
    <source>
        <dbReference type="ARBA" id="ARBA00046214"/>
    </source>
</evidence>
<comment type="similarity">
    <text evidence="3">Belongs to the DAMOX/DASOX family.</text>
</comment>
<comment type="catalytic activity">
    <reaction evidence="11">
        <text>D-aspartate + O2 + H2O = oxaloacetate + H2O2 + NH4(+)</text>
        <dbReference type="Rhea" id="RHEA:12512"/>
        <dbReference type="ChEBI" id="CHEBI:15377"/>
        <dbReference type="ChEBI" id="CHEBI:15379"/>
        <dbReference type="ChEBI" id="CHEBI:16240"/>
        <dbReference type="ChEBI" id="CHEBI:16452"/>
        <dbReference type="ChEBI" id="CHEBI:28938"/>
        <dbReference type="ChEBI" id="CHEBI:29990"/>
        <dbReference type="EC" id="1.4.3.1"/>
    </reaction>
    <physiologicalReaction direction="left-to-right" evidence="11">
        <dbReference type="Rhea" id="RHEA:12513"/>
    </physiologicalReaction>
</comment>
<dbReference type="PROSITE" id="PS00677">
    <property type="entry name" value="DAO"/>
    <property type="match status" value="1"/>
</dbReference>
<organism evidence="15 16">
    <name type="scientific">Denticeps clupeoides</name>
    <name type="common">denticle herring</name>
    <dbReference type="NCBI Taxonomy" id="299321"/>
    <lineage>
        <taxon>Eukaryota</taxon>
        <taxon>Metazoa</taxon>
        <taxon>Chordata</taxon>
        <taxon>Craniata</taxon>
        <taxon>Vertebrata</taxon>
        <taxon>Euteleostomi</taxon>
        <taxon>Actinopterygii</taxon>
        <taxon>Neopterygii</taxon>
        <taxon>Teleostei</taxon>
        <taxon>Clupei</taxon>
        <taxon>Clupeiformes</taxon>
        <taxon>Denticipitoidei</taxon>
        <taxon>Denticipitidae</taxon>
        <taxon>Denticeps</taxon>
    </lineage>
</organism>
<name>A0AAY4AZT5_9TELE</name>
<keyword evidence="4" id="KW-0285">Flavoprotein</keyword>
<feature type="binding site" evidence="13">
    <location>
        <begin position="343"/>
        <end position="348"/>
    </location>
    <ligand>
        <name>FAD</name>
        <dbReference type="ChEBI" id="CHEBI:57692"/>
    </ligand>
</feature>
<evidence type="ECO:0000256" key="12">
    <source>
        <dbReference type="ARBA" id="ARBA00049882"/>
    </source>
</evidence>
<dbReference type="GO" id="GO:0008445">
    <property type="term" value="F:D-aspartate oxidase activity"/>
    <property type="evidence" value="ECO:0007669"/>
    <property type="project" value="UniProtKB-EC"/>
</dbReference>
<keyword evidence="5 13" id="KW-0274">FAD</keyword>
<evidence type="ECO:0000256" key="7">
    <source>
        <dbReference type="ARBA" id="ARBA00023140"/>
    </source>
</evidence>
<dbReference type="AlphaFoldDB" id="A0AAY4AZT5"/>
<feature type="binding site" evidence="13">
    <location>
        <position position="344"/>
    </location>
    <ligand>
        <name>D-dopa</name>
        <dbReference type="ChEBI" id="CHEBI:149689"/>
    </ligand>
</feature>
<reference evidence="15" key="3">
    <citation type="submission" date="2025-09" db="UniProtKB">
        <authorList>
            <consortium name="Ensembl"/>
        </authorList>
    </citation>
    <scope>IDENTIFICATION</scope>
</reference>
<dbReference type="PANTHER" id="PTHR11530">
    <property type="entry name" value="D-AMINO ACID OXIDASE"/>
    <property type="match status" value="1"/>
</dbReference>
<keyword evidence="16" id="KW-1185">Reference proteome</keyword>
<dbReference type="Proteomes" id="UP000694580">
    <property type="component" value="Chromosome 12"/>
</dbReference>
<protein>
    <recommendedName>
        <fullName evidence="9">D-aspartate oxidase</fullName>
        <ecNumber evidence="8">1.4.3.1</ecNumber>
    </recommendedName>
</protein>
<comment type="function">
    <text evidence="10">Selectively catalyzes the oxidative deamination of acidic amino acids. Suppresses the level of D-aspartate in the brain, an amino acid that can act as an agonist for glutamate receptors. Protects the organism from the toxicity of D-amino acids. May also function in the intestine.</text>
</comment>
<evidence type="ECO:0000313" key="15">
    <source>
        <dbReference type="Ensembl" id="ENSDCDP00010014267.1"/>
    </source>
</evidence>